<protein>
    <submittedName>
        <fullName evidence="2">Family 2 glycosyl transferase</fullName>
    </submittedName>
</protein>
<dbReference type="InterPro" id="IPR001173">
    <property type="entry name" value="Glyco_trans_2-like"/>
</dbReference>
<dbReference type="Proteomes" id="UP000190626">
    <property type="component" value="Unassembled WGS sequence"/>
</dbReference>
<dbReference type="Gene3D" id="3.90.550.10">
    <property type="entry name" value="Spore Coat Polysaccharide Biosynthesis Protein SpsA, Chain A"/>
    <property type="match status" value="1"/>
</dbReference>
<dbReference type="PANTHER" id="PTHR43630:SF2">
    <property type="entry name" value="GLYCOSYLTRANSFERASE"/>
    <property type="match status" value="1"/>
</dbReference>
<dbReference type="InterPro" id="IPR011990">
    <property type="entry name" value="TPR-like_helical_dom_sf"/>
</dbReference>
<keyword evidence="2" id="KW-0808">Transferase</keyword>
<dbReference type="PROSITE" id="PS50007">
    <property type="entry name" value="PIPLC_X_DOMAIN"/>
    <property type="match status" value="1"/>
</dbReference>
<organism evidence="2 3">
    <name type="scientific">Paenibacillus ferrarius</name>
    <dbReference type="NCBI Taxonomy" id="1469647"/>
    <lineage>
        <taxon>Bacteria</taxon>
        <taxon>Bacillati</taxon>
        <taxon>Bacillota</taxon>
        <taxon>Bacilli</taxon>
        <taxon>Bacillales</taxon>
        <taxon>Paenibacillaceae</taxon>
        <taxon>Paenibacillus</taxon>
    </lineage>
</organism>
<dbReference type="CDD" id="cd02511">
    <property type="entry name" value="Beta4Glucosyltransferase"/>
    <property type="match status" value="1"/>
</dbReference>
<dbReference type="STRING" id="1469647.BC351_31800"/>
<evidence type="ECO:0000313" key="2">
    <source>
        <dbReference type="EMBL" id="OPH54563.1"/>
    </source>
</evidence>
<dbReference type="SUPFAM" id="SSF53448">
    <property type="entry name" value="Nucleotide-diphospho-sugar transferases"/>
    <property type="match status" value="1"/>
</dbReference>
<dbReference type="AlphaFoldDB" id="A0A1V4HG06"/>
<gene>
    <name evidence="2" type="ORF">BC351_31800</name>
</gene>
<dbReference type="PANTHER" id="PTHR43630">
    <property type="entry name" value="POLY-BETA-1,6-N-ACETYL-D-GLUCOSAMINE SYNTHASE"/>
    <property type="match status" value="1"/>
</dbReference>
<evidence type="ECO:0000313" key="3">
    <source>
        <dbReference type="Proteomes" id="UP000190626"/>
    </source>
</evidence>
<feature type="domain" description="Glycosyltransferase 2-like" evidence="1">
    <location>
        <begin position="4"/>
        <end position="132"/>
    </location>
</feature>
<dbReference type="InterPro" id="IPR029044">
    <property type="entry name" value="Nucleotide-diphossugar_trans"/>
</dbReference>
<dbReference type="EMBL" id="MBTG01000022">
    <property type="protein sequence ID" value="OPH54563.1"/>
    <property type="molecule type" value="Genomic_DNA"/>
</dbReference>
<dbReference type="Gene3D" id="1.25.40.10">
    <property type="entry name" value="Tetratricopeptide repeat domain"/>
    <property type="match status" value="1"/>
</dbReference>
<name>A0A1V4HG06_9BACL</name>
<keyword evidence="3" id="KW-1185">Reference proteome</keyword>
<dbReference type="RefSeq" id="WP_079415134.1">
    <property type="nucleotide sequence ID" value="NZ_MBTG01000022.1"/>
</dbReference>
<dbReference type="SUPFAM" id="SSF81901">
    <property type="entry name" value="HCP-like"/>
    <property type="match status" value="1"/>
</dbReference>
<dbReference type="OrthoDB" id="9815923at2"/>
<dbReference type="Pfam" id="PF00535">
    <property type="entry name" value="Glycos_transf_2"/>
    <property type="match status" value="1"/>
</dbReference>
<reference evidence="3" key="1">
    <citation type="submission" date="2016-07" db="EMBL/GenBank/DDBJ databases">
        <authorList>
            <person name="Florea S."/>
            <person name="Webb J.S."/>
            <person name="Jaromczyk J."/>
            <person name="Schardl C.L."/>
        </authorList>
    </citation>
    <scope>NUCLEOTIDE SEQUENCE [LARGE SCALE GENOMIC DNA]</scope>
    <source>
        <strain evidence="3">CY1</strain>
    </source>
</reference>
<proteinExistence type="predicted"/>
<evidence type="ECO:0000259" key="1">
    <source>
        <dbReference type="Pfam" id="PF00535"/>
    </source>
</evidence>
<accession>A0A1V4HG06</accession>
<sequence>MKISVCMIVKDEEKQLPRSLASIPIEYETIVLDTGSKDRSVEVAKQFGTRIFSYTWNNHFAEARNYCASYATGEYILFIDADEELPQDCFVRLQQFVQQFPNSTGSVTINNVLQDGIKHHRMIRFYPNRPEYKFHGVVHEQVYCGTQPALFEDTGLQISHYGYSEEIYKEKDKANRYLPMYLSHLEQYPNDGYMRYQLGKLYYSTGKYIEAEQQLRLGLNINEVSALYFPVMVVMLGYTLKEQGKFKEAVMLLKQYAPVYPQFPDMPFLLGLLAMDTGEIGVIETHFKMAIEIGETAKYSSVAGVGSYKAAYNLGVYYEVIGELNKGLDYYRYSSDLGYEEAASRLLILRNTSS</sequence>
<comment type="caution">
    <text evidence="2">The sequence shown here is derived from an EMBL/GenBank/DDBJ whole genome shotgun (WGS) entry which is preliminary data.</text>
</comment>
<dbReference type="GO" id="GO:0016740">
    <property type="term" value="F:transferase activity"/>
    <property type="evidence" value="ECO:0007669"/>
    <property type="project" value="UniProtKB-KW"/>
</dbReference>